<dbReference type="eggNOG" id="ENOG502SZUX">
    <property type="taxonomic scope" value="Eukaryota"/>
</dbReference>
<proteinExistence type="predicted"/>
<dbReference type="OrthoDB" id="5387413at2759"/>
<evidence type="ECO:0000313" key="2">
    <source>
        <dbReference type="Proteomes" id="UP000030752"/>
    </source>
</evidence>
<dbReference type="EMBL" id="KB822721">
    <property type="protein sequence ID" value="ETN39904.1"/>
    <property type="molecule type" value="Genomic_DNA"/>
</dbReference>
<dbReference type="GeneID" id="19973469"/>
<organism evidence="1 2">
    <name type="scientific">Cyphellophora europaea (strain CBS 101466)</name>
    <name type="common">Phialophora europaea</name>
    <dbReference type="NCBI Taxonomy" id="1220924"/>
    <lineage>
        <taxon>Eukaryota</taxon>
        <taxon>Fungi</taxon>
        <taxon>Dikarya</taxon>
        <taxon>Ascomycota</taxon>
        <taxon>Pezizomycotina</taxon>
        <taxon>Eurotiomycetes</taxon>
        <taxon>Chaetothyriomycetidae</taxon>
        <taxon>Chaetothyriales</taxon>
        <taxon>Cyphellophoraceae</taxon>
        <taxon>Cyphellophora</taxon>
    </lineage>
</organism>
<dbReference type="InParanoid" id="W2RW50"/>
<dbReference type="Proteomes" id="UP000030752">
    <property type="component" value="Unassembled WGS sequence"/>
</dbReference>
<dbReference type="HOGENOM" id="CLU_065626_0_0_1"/>
<dbReference type="AlphaFoldDB" id="W2RW50"/>
<keyword evidence="2" id="KW-1185">Reference proteome</keyword>
<reference evidence="1 2" key="1">
    <citation type="submission" date="2013-03" db="EMBL/GenBank/DDBJ databases">
        <title>The Genome Sequence of Phialophora europaea CBS 101466.</title>
        <authorList>
            <consortium name="The Broad Institute Genomics Platform"/>
            <person name="Cuomo C."/>
            <person name="de Hoog S."/>
            <person name="Gorbushina A."/>
            <person name="Walker B."/>
            <person name="Young S.K."/>
            <person name="Zeng Q."/>
            <person name="Gargeya S."/>
            <person name="Fitzgerald M."/>
            <person name="Haas B."/>
            <person name="Abouelleil A."/>
            <person name="Allen A.W."/>
            <person name="Alvarado L."/>
            <person name="Arachchi H.M."/>
            <person name="Berlin A.M."/>
            <person name="Chapman S.B."/>
            <person name="Gainer-Dewar J."/>
            <person name="Goldberg J."/>
            <person name="Griggs A."/>
            <person name="Gujja S."/>
            <person name="Hansen M."/>
            <person name="Howarth C."/>
            <person name="Imamovic A."/>
            <person name="Ireland A."/>
            <person name="Larimer J."/>
            <person name="McCowan C."/>
            <person name="Murphy C."/>
            <person name="Pearson M."/>
            <person name="Poon T.W."/>
            <person name="Priest M."/>
            <person name="Roberts A."/>
            <person name="Saif S."/>
            <person name="Shea T."/>
            <person name="Sisk P."/>
            <person name="Sykes S."/>
            <person name="Wortman J."/>
            <person name="Nusbaum C."/>
            <person name="Birren B."/>
        </authorList>
    </citation>
    <scope>NUCLEOTIDE SEQUENCE [LARGE SCALE GENOMIC DNA]</scope>
    <source>
        <strain evidence="1 2">CBS 101466</strain>
    </source>
</reference>
<name>W2RW50_CYPE1</name>
<gene>
    <name evidence="1" type="ORF">HMPREF1541_06130</name>
</gene>
<protein>
    <submittedName>
        <fullName evidence="1">Uncharacterized protein</fullName>
    </submittedName>
</protein>
<accession>W2RW50</accession>
<evidence type="ECO:0000313" key="1">
    <source>
        <dbReference type="EMBL" id="ETN39904.1"/>
    </source>
</evidence>
<dbReference type="VEuPathDB" id="FungiDB:HMPREF1541_06130"/>
<sequence length="203" mass="24042">MARTVTFEQPQARGSRRLREDERAVCNSWSKHAAKCSHCRYPVDVWRKGGKLCDRGRMYAIDVAQYIYSKGGRPYSVIDKAAYGQRNEIEMPTEYAAVRELVRAFDKGLTLASKSKPVISQDRDYYVQSRDYAPLEIEITPYSRRERERYHDDNRRKTVHFSDNSYHGSHYHADELARRERRRYEAEPIIILAEPRRTSRYNR</sequence>
<dbReference type="RefSeq" id="XP_008718689.1">
    <property type="nucleotide sequence ID" value="XM_008720467.1"/>
</dbReference>